<organism evidence="1 2">
    <name type="scientific">Phytohabitans houttuyneae</name>
    <dbReference type="NCBI Taxonomy" id="1076126"/>
    <lineage>
        <taxon>Bacteria</taxon>
        <taxon>Bacillati</taxon>
        <taxon>Actinomycetota</taxon>
        <taxon>Actinomycetes</taxon>
        <taxon>Micromonosporales</taxon>
        <taxon>Micromonosporaceae</taxon>
    </lineage>
</organism>
<dbReference type="AlphaFoldDB" id="A0A6V8KSN9"/>
<accession>A0A6V8KSN9</accession>
<reference evidence="1 2" key="2">
    <citation type="submission" date="2020-03" db="EMBL/GenBank/DDBJ databases">
        <authorList>
            <person name="Ichikawa N."/>
            <person name="Kimura A."/>
            <person name="Kitahashi Y."/>
            <person name="Uohara A."/>
        </authorList>
    </citation>
    <scope>NUCLEOTIDE SEQUENCE [LARGE SCALE GENOMIC DNA]</scope>
    <source>
        <strain evidence="1 2">NBRC 108639</strain>
    </source>
</reference>
<reference evidence="1 2" key="1">
    <citation type="submission" date="2020-03" db="EMBL/GenBank/DDBJ databases">
        <title>Whole genome shotgun sequence of Phytohabitans houttuyneae NBRC 108639.</title>
        <authorList>
            <person name="Komaki H."/>
            <person name="Tamura T."/>
        </authorList>
    </citation>
    <scope>NUCLEOTIDE SEQUENCE [LARGE SCALE GENOMIC DNA]</scope>
    <source>
        <strain evidence="1 2">NBRC 108639</strain>
    </source>
</reference>
<gene>
    <name evidence="1" type="ORF">Phou_098480</name>
</gene>
<sequence length="116" mass="11937">MTGTRLRRPAVPGLSVPRTGLPVARTGLPVARSGLSTAGTGLFVRRARLPAARSWRLTSAGWRGSARRRAAFPAGPSAAGLEPLVRAAVTTRPRLVSWPAAAVAAARTRAGPPLAA</sequence>
<evidence type="ECO:0000313" key="2">
    <source>
        <dbReference type="Proteomes" id="UP000482800"/>
    </source>
</evidence>
<name>A0A6V8KSN9_9ACTN</name>
<keyword evidence="2" id="KW-1185">Reference proteome</keyword>
<protein>
    <submittedName>
        <fullName evidence="1">Uncharacterized protein</fullName>
    </submittedName>
</protein>
<dbReference type="Proteomes" id="UP000482800">
    <property type="component" value="Unassembled WGS sequence"/>
</dbReference>
<dbReference type="RefSeq" id="WP_173070858.1">
    <property type="nucleotide sequence ID" value="NZ_BAABGO010000009.1"/>
</dbReference>
<dbReference type="EMBL" id="BLPF01000004">
    <property type="protein sequence ID" value="GFJ85668.1"/>
    <property type="molecule type" value="Genomic_DNA"/>
</dbReference>
<comment type="caution">
    <text evidence="1">The sequence shown here is derived from an EMBL/GenBank/DDBJ whole genome shotgun (WGS) entry which is preliminary data.</text>
</comment>
<evidence type="ECO:0000313" key="1">
    <source>
        <dbReference type="EMBL" id="GFJ85668.1"/>
    </source>
</evidence>
<proteinExistence type="predicted"/>